<evidence type="ECO:0000313" key="3">
    <source>
        <dbReference type="Proteomes" id="UP000749559"/>
    </source>
</evidence>
<proteinExistence type="predicted"/>
<dbReference type="EMBL" id="CAIIXF020000003">
    <property type="protein sequence ID" value="CAH1778880.1"/>
    <property type="molecule type" value="Genomic_DNA"/>
</dbReference>
<name>A0A8S4NE99_OWEFU</name>
<evidence type="ECO:0000313" key="2">
    <source>
        <dbReference type="EMBL" id="CAH1778880.1"/>
    </source>
</evidence>
<accession>A0A8S4NE99</accession>
<evidence type="ECO:0000256" key="1">
    <source>
        <dbReference type="SAM" id="MobiDB-lite"/>
    </source>
</evidence>
<feature type="non-terminal residue" evidence="2">
    <location>
        <position position="106"/>
    </location>
</feature>
<gene>
    <name evidence="2" type="ORF">OFUS_LOCUS5742</name>
</gene>
<organism evidence="2 3">
    <name type="scientific">Owenia fusiformis</name>
    <name type="common">Polychaete worm</name>
    <dbReference type="NCBI Taxonomy" id="6347"/>
    <lineage>
        <taxon>Eukaryota</taxon>
        <taxon>Metazoa</taxon>
        <taxon>Spiralia</taxon>
        <taxon>Lophotrochozoa</taxon>
        <taxon>Annelida</taxon>
        <taxon>Polychaeta</taxon>
        <taxon>Sedentaria</taxon>
        <taxon>Canalipalpata</taxon>
        <taxon>Sabellida</taxon>
        <taxon>Oweniida</taxon>
        <taxon>Oweniidae</taxon>
        <taxon>Owenia</taxon>
    </lineage>
</organism>
<keyword evidence="3" id="KW-1185">Reference proteome</keyword>
<sequence length="106" mass="11677">ADSNPSTDDKSGLIESIANRVIELLSNQQPAQEDNVPGNSDESESDNEISFKTSDNQAEGMTTGAFSFQIPLDTHVPQQTEQKIWDNKFVDFASLLPKNSCKKESE</sequence>
<comment type="caution">
    <text evidence="2">The sequence shown here is derived from an EMBL/GenBank/DDBJ whole genome shotgun (WGS) entry which is preliminary data.</text>
</comment>
<feature type="compositionally biased region" description="Polar residues" evidence="1">
    <location>
        <begin position="50"/>
        <end position="62"/>
    </location>
</feature>
<dbReference type="Proteomes" id="UP000749559">
    <property type="component" value="Unassembled WGS sequence"/>
</dbReference>
<dbReference type="AlphaFoldDB" id="A0A8S4NE99"/>
<feature type="region of interest" description="Disordered" evidence="1">
    <location>
        <begin position="26"/>
        <end position="62"/>
    </location>
</feature>
<feature type="non-terminal residue" evidence="2">
    <location>
        <position position="1"/>
    </location>
</feature>
<protein>
    <submittedName>
        <fullName evidence="2">Uncharacterized protein</fullName>
    </submittedName>
</protein>
<reference evidence="2" key="1">
    <citation type="submission" date="2022-03" db="EMBL/GenBank/DDBJ databases">
        <authorList>
            <person name="Martin C."/>
        </authorList>
    </citation>
    <scope>NUCLEOTIDE SEQUENCE</scope>
</reference>